<evidence type="ECO:0000256" key="1">
    <source>
        <dbReference type="SAM" id="Phobius"/>
    </source>
</evidence>
<dbReference type="EMBL" id="UINC01124420">
    <property type="protein sequence ID" value="SVD01549.1"/>
    <property type="molecule type" value="Genomic_DNA"/>
</dbReference>
<protein>
    <submittedName>
        <fullName evidence="2">Uncharacterized protein</fullName>
    </submittedName>
</protein>
<evidence type="ECO:0000313" key="2">
    <source>
        <dbReference type="EMBL" id="SVD01549.1"/>
    </source>
</evidence>
<accession>A0A382RV47</accession>
<dbReference type="AlphaFoldDB" id="A0A382RV47"/>
<keyword evidence="1" id="KW-0812">Transmembrane</keyword>
<proteinExistence type="predicted"/>
<feature type="transmembrane region" description="Helical" evidence="1">
    <location>
        <begin position="12"/>
        <end position="30"/>
    </location>
</feature>
<feature type="transmembrane region" description="Helical" evidence="1">
    <location>
        <begin position="42"/>
        <end position="72"/>
    </location>
</feature>
<sequence>MNDIKNKLNKPLIIITYIIVVWLGVLSNTTEKFHMNSELNDAFIIGGLAGTLAKWVYMLALFLGSFIGVYWFKILWNNLLPRITNWKEINYWEAMGISALILFTTTF</sequence>
<gene>
    <name evidence="2" type="ORF">METZ01_LOCUS354403</name>
</gene>
<keyword evidence="1" id="KW-1133">Transmembrane helix</keyword>
<reference evidence="2" key="1">
    <citation type="submission" date="2018-05" db="EMBL/GenBank/DDBJ databases">
        <authorList>
            <person name="Lanie J.A."/>
            <person name="Ng W.-L."/>
            <person name="Kazmierczak K.M."/>
            <person name="Andrzejewski T.M."/>
            <person name="Davidsen T.M."/>
            <person name="Wayne K.J."/>
            <person name="Tettelin H."/>
            <person name="Glass J.I."/>
            <person name="Rusch D."/>
            <person name="Podicherti R."/>
            <person name="Tsui H.-C.T."/>
            <person name="Winkler M.E."/>
        </authorList>
    </citation>
    <scope>NUCLEOTIDE SEQUENCE</scope>
</reference>
<keyword evidence="1" id="KW-0472">Membrane</keyword>
<organism evidence="2">
    <name type="scientific">marine metagenome</name>
    <dbReference type="NCBI Taxonomy" id="408172"/>
    <lineage>
        <taxon>unclassified sequences</taxon>
        <taxon>metagenomes</taxon>
        <taxon>ecological metagenomes</taxon>
    </lineage>
</organism>
<name>A0A382RV47_9ZZZZ</name>